<evidence type="ECO:0000313" key="3">
    <source>
        <dbReference type="Proteomes" id="UP000240883"/>
    </source>
</evidence>
<name>A0A2T2N0P0_CORCC</name>
<reference evidence="2 3" key="1">
    <citation type="journal article" date="2018" name="Front. Microbiol.">
        <title>Genome-Wide Analysis of Corynespora cassiicola Leaf Fall Disease Putative Effectors.</title>
        <authorList>
            <person name="Lopez D."/>
            <person name="Ribeiro S."/>
            <person name="Label P."/>
            <person name="Fumanal B."/>
            <person name="Venisse J.S."/>
            <person name="Kohler A."/>
            <person name="de Oliveira R.R."/>
            <person name="Labutti K."/>
            <person name="Lipzen A."/>
            <person name="Lail K."/>
            <person name="Bauer D."/>
            <person name="Ohm R.A."/>
            <person name="Barry K.W."/>
            <person name="Spatafora J."/>
            <person name="Grigoriev I.V."/>
            <person name="Martin F.M."/>
            <person name="Pujade-Renaud V."/>
        </authorList>
    </citation>
    <scope>NUCLEOTIDE SEQUENCE [LARGE SCALE GENOMIC DNA]</scope>
    <source>
        <strain evidence="2 3">Philippines</strain>
    </source>
</reference>
<dbReference type="OrthoDB" id="3763345at2759"/>
<dbReference type="EMBL" id="KZ678172">
    <property type="protein sequence ID" value="PSN59003.1"/>
    <property type="molecule type" value="Genomic_DNA"/>
</dbReference>
<dbReference type="AlphaFoldDB" id="A0A2T2N0P0"/>
<feature type="region of interest" description="Disordered" evidence="1">
    <location>
        <begin position="251"/>
        <end position="276"/>
    </location>
</feature>
<feature type="compositionally biased region" description="Basic and acidic residues" evidence="1">
    <location>
        <begin position="251"/>
        <end position="262"/>
    </location>
</feature>
<evidence type="ECO:0000313" key="2">
    <source>
        <dbReference type="EMBL" id="PSN59003.1"/>
    </source>
</evidence>
<sequence length="358" mass="40390">MTLNGLSSLLESLSKKAGIVRDKIRTSNIDPTKKEQIKKLEDWTANITQAVAEISERIAALKIPQATEEGIKLLSEAHSFRQSAIDGRLNQATFRRNLCLIFEGPKDSSLDSSQTKARKQLIRERCKTIRGLNLDTVITWAAAFPPTRWTACAMSQGSFDYLISKVPSEDIHIWPAGIYHILHALGAEEPLCGCDDYQTFIRAADEREPPLSPPRALDKRKRGHESIQEQNSPRKKVAYPLHVTLNTSYREQTEEITEKERLAPANSAPPSKENREMKHMYTDGPASDISKWPEPFRTAIQNGQLWKWERKQGLKTTGCWATLFPKGDTQDVSFTIWCSHKDGYKLIDAFGLQLALSS</sequence>
<proteinExistence type="predicted"/>
<gene>
    <name evidence="2" type="ORF">BS50DRAFT_580300</name>
</gene>
<protein>
    <submittedName>
        <fullName evidence="2">Uncharacterized protein</fullName>
    </submittedName>
</protein>
<evidence type="ECO:0000256" key="1">
    <source>
        <dbReference type="SAM" id="MobiDB-lite"/>
    </source>
</evidence>
<feature type="region of interest" description="Disordered" evidence="1">
    <location>
        <begin position="205"/>
        <end position="233"/>
    </location>
</feature>
<organism evidence="2 3">
    <name type="scientific">Corynespora cassiicola Philippines</name>
    <dbReference type="NCBI Taxonomy" id="1448308"/>
    <lineage>
        <taxon>Eukaryota</taxon>
        <taxon>Fungi</taxon>
        <taxon>Dikarya</taxon>
        <taxon>Ascomycota</taxon>
        <taxon>Pezizomycotina</taxon>
        <taxon>Dothideomycetes</taxon>
        <taxon>Pleosporomycetidae</taxon>
        <taxon>Pleosporales</taxon>
        <taxon>Corynesporascaceae</taxon>
        <taxon>Corynespora</taxon>
    </lineage>
</organism>
<dbReference type="Proteomes" id="UP000240883">
    <property type="component" value="Unassembled WGS sequence"/>
</dbReference>
<accession>A0A2T2N0P0</accession>
<keyword evidence="3" id="KW-1185">Reference proteome</keyword>